<comment type="caution">
    <text evidence="2">The sequence shown here is derived from an EMBL/GenBank/DDBJ whole genome shotgun (WGS) entry which is preliminary data.</text>
</comment>
<dbReference type="Proteomes" id="UP001500177">
    <property type="component" value="Unassembled WGS sequence"/>
</dbReference>
<accession>A0ABN1ZQ28</accession>
<feature type="region of interest" description="Disordered" evidence="1">
    <location>
        <begin position="286"/>
        <end position="343"/>
    </location>
</feature>
<dbReference type="EMBL" id="BAAALX010000001">
    <property type="protein sequence ID" value="GAA1502109.1"/>
    <property type="molecule type" value="Genomic_DNA"/>
</dbReference>
<evidence type="ECO:0008006" key="4">
    <source>
        <dbReference type="Google" id="ProtNLM"/>
    </source>
</evidence>
<keyword evidence="3" id="KW-1185">Reference proteome</keyword>
<feature type="compositionally biased region" description="Low complexity" evidence="1">
    <location>
        <begin position="315"/>
        <end position="328"/>
    </location>
</feature>
<gene>
    <name evidence="2" type="ORF">GCM10009690_00610</name>
</gene>
<dbReference type="SUPFAM" id="SSF52266">
    <property type="entry name" value="SGNH hydrolase"/>
    <property type="match status" value="1"/>
</dbReference>
<evidence type="ECO:0000313" key="3">
    <source>
        <dbReference type="Proteomes" id="UP001500177"/>
    </source>
</evidence>
<reference evidence="2 3" key="1">
    <citation type="journal article" date="2019" name="Int. J. Syst. Evol. Microbiol.">
        <title>The Global Catalogue of Microorganisms (GCM) 10K type strain sequencing project: providing services to taxonomists for standard genome sequencing and annotation.</title>
        <authorList>
            <consortium name="The Broad Institute Genomics Platform"/>
            <consortium name="The Broad Institute Genome Sequencing Center for Infectious Disease"/>
            <person name="Wu L."/>
            <person name="Ma J."/>
        </authorList>
    </citation>
    <scope>NUCLEOTIDE SEQUENCE [LARGE SCALE GENOMIC DNA]</scope>
    <source>
        <strain evidence="2 3">JCM 13318</strain>
    </source>
</reference>
<name>A0ABN1ZQ28_9MICO</name>
<dbReference type="Gene3D" id="3.40.50.1110">
    <property type="entry name" value="SGNH hydrolase"/>
    <property type="match status" value="1"/>
</dbReference>
<sequence>MGRRLIYTLATMGATVVGAGASAAGLLRHQAGSLRRSFDDDKNRRFSTFTEAVAAPRENDDGDSAALAIIGDSWLCGVDVDPGQAPPTLIGRGLARMLGTTVRVQTTARPSALSDDLHRQVDEVLRSPWLSRQLSDRWSDDRRFAIISIGTGDIIHPIQATIGVPVLNQAINRLQREGRYTVFVLVCPNLGGLPGLRDPLKTSLRRTSRVLAGSQWLAALAARAVPLRSTGSLSGTTRRSLLNGSGRFPSELGYAQLSSTLLAAIAERIDAPVVVDRSLDIPEKGETARRHELVPGTGAQSAAQNDSDVEARTGAEAQPVAEEPAVTEDASPEPIPNRSEAAS</sequence>
<dbReference type="CDD" id="cd01836">
    <property type="entry name" value="FeeA_FeeB_like"/>
    <property type="match status" value="1"/>
</dbReference>
<organism evidence="2 3">
    <name type="scientific">Brevibacterium permense</name>
    <dbReference type="NCBI Taxonomy" id="234834"/>
    <lineage>
        <taxon>Bacteria</taxon>
        <taxon>Bacillati</taxon>
        <taxon>Actinomycetota</taxon>
        <taxon>Actinomycetes</taxon>
        <taxon>Micrococcales</taxon>
        <taxon>Brevibacteriaceae</taxon>
        <taxon>Brevibacterium</taxon>
    </lineage>
</organism>
<dbReference type="InterPro" id="IPR036514">
    <property type="entry name" value="SGNH_hydro_sf"/>
</dbReference>
<protein>
    <recommendedName>
        <fullName evidence="4">SGNH/GDSL hydrolase family protein</fullName>
    </recommendedName>
</protein>
<proteinExistence type="predicted"/>
<evidence type="ECO:0000256" key="1">
    <source>
        <dbReference type="SAM" id="MobiDB-lite"/>
    </source>
</evidence>
<evidence type="ECO:0000313" key="2">
    <source>
        <dbReference type="EMBL" id="GAA1502109.1"/>
    </source>
</evidence>
<dbReference type="RefSeq" id="WP_342589823.1">
    <property type="nucleotide sequence ID" value="NZ_BAAALX010000001.1"/>
</dbReference>